<organism evidence="1 2">
    <name type="scientific">Cupriavidus necator (strain ATCC 43291 / DSM 13513 / CCUG 52238 / LMG 8453 / N-1)</name>
    <name type="common">Ralstonia eutropha</name>
    <dbReference type="NCBI Taxonomy" id="1042878"/>
    <lineage>
        <taxon>Bacteria</taxon>
        <taxon>Pseudomonadati</taxon>
        <taxon>Pseudomonadota</taxon>
        <taxon>Betaproteobacteria</taxon>
        <taxon>Burkholderiales</taxon>
        <taxon>Burkholderiaceae</taxon>
        <taxon>Cupriavidus</taxon>
    </lineage>
</organism>
<accession>F8GV13</accession>
<gene>
    <name evidence="1" type="ordered locus">CNE_BB1p00050</name>
</gene>
<sequence length="68" mass="7432">MRGVACIRWGFDTHGKDALEVVSNAAIGGTARPLSWNDFLPADDIGLGLRCPCGRRTLFTIIRIMVND</sequence>
<dbReference type="HOGENOM" id="CLU_2786902_0_0_4"/>
<evidence type="ECO:0000313" key="1">
    <source>
        <dbReference type="EMBL" id="AEI81440.1"/>
    </source>
</evidence>
<reference evidence="1 2" key="1">
    <citation type="journal article" date="2011" name="J. Bacteriol.">
        <title>Complete genome sequence of the type strain Cupriavidus necator N-1.</title>
        <authorList>
            <person name="Poehlein A."/>
            <person name="Kusian B."/>
            <person name="Friedrich B."/>
            <person name="Daniel R."/>
            <person name="Bowien B."/>
        </authorList>
    </citation>
    <scope>NUCLEOTIDE SEQUENCE [LARGE SCALE GENOMIC DNA]</scope>
    <source>
        <strain evidence="2">ATCC 43291 / DSM 13513 / CCUG 52238 / LMG 8453 / N-1</strain>
        <plasmid evidence="1 2">pBB1</plasmid>
    </source>
</reference>
<dbReference type="Proteomes" id="UP000006798">
    <property type="component" value="Plasmid pBB1"/>
</dbReference>
<protein>
    <submittedName>
        <fullName evidence="1">Uncharacterized protein</fullName>
    </submittedName>
</protein>
<dbReference type="KEGG" id="cnc:CNE_BB1p00050"/>
<keyword evidence="1" id="KW-0614">Plasmid</keyword>
<name>F8GV13_CUPNN</name>
<dbReference type="AlphaFoldDB" id="F8GV13"/>
<proteinExistence type="predicted"/>
<dbReference type="EMBL" id="CP002879">
    <property type="protein sequence ID" value="AEI81440.1"/>
    <property type="molecule type" value="Genomic_DNA"/>
</dbReference>
<evidence type="ECO:0000313" key="2">
    <source>
        <dbReference type="Proteomes" id="UP000006798"/>
    </source>
</evidence>
<geneLocation type="plasmid" evidence="1 2">
    <name>pBB1</name>
</geneLocation>